<dbReference type="PANTHER" id="PTHR10285">
    <property type="entry name" value="URIDINE KINASE"/>
    <property type="match status" value="1"/>
</dbReference>
<evidence type="ECO:0000313" key="3">
    <source>
        <dbReference type="Proteomes" id="UP000314011"/>
    </source>
</evidence>
<dbReference type="GO" id="GO:0016301">
    <property type="term" value="F:kinase activity"/>
    <property type="evidence" value="ECO:0007669"/>
    <property type="project" value="UniProtKB-KW"/>
</dbReference>
<organism evidence="2 3">
    <name type="scientific">Pelagovum pacificum</name>
    <dbReference type="NCBI Taxonomy" id="2588711"/>
    <lineage>
        <taxon>Bacteria</taxon>
        <taxon>Pseudomonadati</taxon>
        <taxon>Pseudomonadota</taxon>
        <taxon>Alphaproteobacteria</taxon>
        <taxon>Rhodobacterales</taxon>
        <taxon>Paracoccaceae</taxon>
        <taxon>Pelagovum</taxon>
    </lineage>
</organism>
<dbReference type="OrthoDB" id="1550976at2"/>
<keyword evidence="2" id="KW-0808">Transferase</keyword>
<sequence length="207" mass="23009">MLNVTSEVNLLAEAVHAAREDRQRVLVAIAGAPASGKSTLAAELLRRMRNQKVRAEVVPMDGFHLDNAVLEARGLKLRKGAPETFDSLGFLNAVRRLKEGEEVVLPLFDRPRDLAIAGAVVVEPDCQVVIVEGNYLLFDERPWLNLAGLWDISARIDVPTADLRSRLIQRWLSHGFSRTAATQRAERNDMPNALRVIEKSLPADFIL</sequence>
<dbReference type="InterPro" id="IPR006083">
    <property type="entry name" value="PRK/URK"/>
</dbReference>
<dbReference type="AlphaFoldDB" id="A0A5C5G807"/>
<evidence type="ECO:0000313" key="2">
    <source>
        <dbReference type="EMBL" id="TNY30681.1"/>
    </source>
</evidence>
<dbReference type="GO" id="GO:0005524">
    <property type="term" value="F:ATP binding"/>
    <property type="evidence" value="ECO:0007669"/>
    <property type="project" value="InterPro"/>
</dbReference>
<comment type="caution">
    <text evidence="2">The sequence shown here is derived from an EMBL/GenBank/DDBJ whole genome shotgun (WGS) entry which is preliminary data.</text>
</comment>
<name>A0A5C5G807_9RHOB</name>
<dbReference type="EMBL" id="VFFF01000004">
    <property type="protein sequence ID" value="TNY30681.1"/>
    <property type="molecule type" value="Genomic_DNA"/>
</dbReference>
<feature type="domain" description="Phosphoribulokinase/uridine kinase" evidence="1">
    <location>
        <begin position="27"/>
        <end position="199"/>
    </location>
</feature>
<dbReference type="InterPro" id="IPR027417">
    <property type="entry name" value="P-loop_NTPase"/>
</dbReference>
<keyword evidence="3" id="KW-1185">Reference proteome</keyword>
<keyword evidence="2" id="KW-0418">Kinase</keyword>
<dbReference type="Gene3D" id="3.40.50.300">
    <property type="entry name" value="P-loop containing nucleotide triphosphate hydrolases"/>
    <property type="match status" value="1"/>
</dbReference>
<reference evidence="2 3" key="1">
    <citation type="submission" date="2019-06" db="EMBL/GenBank/DDBJ databases">
        <title>Genome of new Rhodobacteraceae sp. SM1903.</title>
        <authorList>
            <person name="Ren X."/>
        </authorList>
    </citation>
    <scope>NUCLEOTIDE SEQUENCE [LARGE SCALE GENOMIC DNA]</scope>
    <source>
        <strain evidence="2 3">SM1903</strain>
    </source>
</reference>
<accession>A0A5C5G807</accession>
<dbReference type="NCBIfam" id="NF006746">
    <property type="entry name" value="PRK09270.1-5"/>
    <property type="match status" value="1"/>
</dbReference>
<protein>
    <submittedName>
        <fullName evidence="2">Nucleoside/nucleotide kinase family protein</fullName>
    </submittedName>
</protein>
<gene>
    <name evidence="2" type="ORF">FHY64_19065</name>
</gene>
<dbReference type="SUPFAM" id="SSF52540">
    <property type="entry name" value="P-loop containing nucleoside triphosphate hydrolases"/>
    <property type="match status" value="1"/>
</dbReference>
<dbReference type="RefSeq" id="WP_140197476.1">
    <property type="nucleotide sequence ID" value="NZ_CP065915.1"/>
</dbReference>
<proteinExistence type="predicted"/>
<dbReference type="Proteomes" id="UP000314011">
    <property type="component" value="Unassembled WGS sequence"/>
</dbReference>
<evidence type="ECO:0000259" key="1">
    <source>
        <dbReference type="Pfam" id="PF00485"/>
    </source>
</evidence>
<dbReference type="Pfam" id="PF00485">
    <property type="entry name" value="PRK"/>
    <property type="match status" value="1"/>
</dbReference>